<dbReference type="EMBL" id="BMAO01028060">
    <property type="protein sequence ID" value="GFR21745.1"/>
    <property type="molecule type" value="Genomic_DNA"/>
</dbReference>
<organism evidence="1 2">
    <name type="scientific">Trichonephila clavata</name>
    <name type="common">Joro spider</name>
    <name type="synonym">Nephila clavata</name>
    <dbReference type="NCBI Taxonomy" id="2740835"/>
    <lineage>
        <taxon>Eukaryota</taxon>
        <taxon>Metazoa</taxon>
        <taxon>Ecdysozoa</taxon>
        <taxon>Arthropoda</taxon>
        <taxon>Chelicerata</taxon>
        <taxon>Arachnida</taxon>
        <taxon>Araneae</taxon>
        <taxon>Araneomorphae</taxon>
        <taxon>Entelegynae</taxon>
        <taxon>Araneoidea</taxon>
        <taxon>Nephilidae</taxon>
        <taxon>Trichonephila</taxon>
    </lineage>
</organism>
<name>A0A8X6LTT3_TRICU</name>
<comment type="caution">
    <text evidence="1">The sequence shown here is derived from an EMBL/GenBank/DDBJ whole genome shotgun (WGS) entry which is preliminary data.</text>
</comment>
<gene>
    <name evidence="1" type="ORF">TNCT_701351</name>
</gene>
<evidence type="ECO:0000313" key="2">
    <source>
        <dbReference type="Proteomes" id="UP000887116"/>
    </source>
</evidence>
<sequence>MGFYENLMKELALKDSEGYRRLLRKGVSTFEELVAPGETQSSSSYQFRIAQNTISGIISAVCLTIYHHLGSEIQVPDSENEWKMVAFGKMEFSTMPWCNGRKAY</sequence>
<keyword evidence="2" id="KW-1185">Reference proteome</keyword>
<accession>A0A8X6LTT3</accession>
<evidence type="ECO:0000313" key="1">
    <source>
        <dbReference type="EMBL" id="GFR21745.1"/>
    </source>
</evidence>
<reference evidence="1" key="1">
    <citation type="submission" date="2020-07" db="EMBL/GenBank/DDBJ databases">
        <title>Multicomponent nature underlies the extraordinary mechanical properties of spider dragline silk.</title>
        <authorList>
            <person name="Kono N."/>
            <person name="Nakamura H."/>
            <person name="Mori M."/>
            <person name="Yoshida Y."/>
            <person name="Ohtoshi R."/>
            <person name="Malay A.D."/>
            <person name="Moran D.A.P."/>
            <person name="Tomita M."/>
            <person name="Numata K."/>
            <person name="Arakawa K."/>
        </authorList>
    </citation>
    <scope>NUCLEOTIDE SEQUENCE</scope>
</reference>
<protein>
    <submittedName>
        <fullName evidence="1">Uncharacterized protein</fullName>
    </submittedName>
</protein>
<proteinExistence type="predicted"/>
<dbReference type="Proteomes" id="UP000887116">
    <property type="component" value="Unassembled WGS sequence"/>
</dbReference>
<dbReference type="AlphaFoldDB" id="A0A8X6LTT3"/>
<dbReference type="OrthoDB" id="6434161at2759"/>